<dbReference type="Proteomes" id="UP000092154">
    <property type="component" value="Unassembled WGS sequence"/>
</dbReference>
<gene>
    <name evidence="2" type="ORF">K503DRAFT_809409</name>
</gene>
<name>A0A1B7MH58_9AGAM</name>
<evidence type="ECO:0000256" key="1">
    <source>
        <dbReference type="SAM" id="MobiDB-lite"/>
    </source>
</evidence>
<dbReference type="AlphaFoldDB" id="A0A1B7MH58"/>
<accession>A0A1B7MH58</accession>
<dbReference type="EMBL" id="KV449181">
    <property type="protein sequence ID" value="OAX31936.1"/>
    <property type="molecule type" value="Genomic_DNA"/>
</dbReference>
<proteinExistence type="predicted"/>
<keyword evidence="3" id="KW-1185">Reference proteome</keyword>
<evidence type="ECO:0000313" key="2">
    <source>
        <dbReference type="EMBL" id="OAX31936.1"/>
    </source>
</evidence>
<feature type="region of interest" description="Disordered" evidence="1">
    <location>
        <begin position="29"/>
        <end position="74"/>
    </location>
</feature>
<dbReference type="InParanoid" id="A0A1B7MH58"/>
<organism evidence="2 3">
    <name type="scientific">Rhizopogon vinicolor AM-OR11-026</name>
    <dbReference type="NCBI Taxonomy" id="1314800"/>
    <lineage>
        <taxon>Eukaryota</taxon>
        <taxon>Fungi</taxon>
        <taxon>Dikarya</taxon>
        <taxon>Basidiomycota</taxon>
        <taxon>Agaricomycotina</taxon>
        <taxon>Agaricomycetes</taxon>
        <taxon>Agaricomycetidae</taxon>
        <taxon>Boletales</taxon>
        <taxon>Suillineae</taxon>
        <taxon>Rhizopogonaceae</taxon>
        <taxon>Rhizopogon</taxon>
    </lineage>
</organism>
<protein>
    <submittedName>
        <fullName evidence="2">Uncharacterized protein</fullName>
    </submittedName>
</protein>
<evidence type="ECO:0000313" key="3">
    <source>
        <dbReference type="Proteomes" id="UP000092154"/>
    </source>
</evidence>
<sequence length="102" mass="10804">PGSRWLWPSGSEGRAKAPIDSLALAWPSLSHGPSRENVIRLFTTNGQKSDSMSSSSSSTRKSSQPSSSTSSSLAFWSRSILTLKSSSSSVDNEGPGSRKSRS</sequence>
<reference evidence="2 3" key="1">
    <citation type="submission" date="2016-06" db="EMBL/GenBank/DDBJ databases">
        <title>Comparative genomics of the ectomycorrhizal sister species Rhizopogon vinicolor and Rhizopogon vesiculosus (Basidiomycota: Boletales) reveals a divergence of the mating type B locus.</title>
        <authorList>
            <consortium name="DOE Joint Genome Institute"/>
            <person name="Mujic A.B."/>
            <person name="Kuo A."/>
            <person name="Tritt A."/>
            <person name="Lipzen A."/>
            <person name="Chen C."/>
            <person name="Johnson J."/>
            <person name="Sharma A."/>
            <person name="Barry K."/>
            <person name="Grigoriev I.V."/>
            <person name="Spatafora J.W."/>
        </authorList>
    </citation>
    <scope>NUCLEOTIDE SEQUENCE [LARGE SCALE GENOMIC DNA]</scope>
    <source>
        <strain evidence="2 3">AM-OR11-026</strain>
    </source>
</reference>
<feature type="non-terminal residue" evidence="2">
    <location>
        <position position="1"/>
    </location>
</feature>
<feature type="compositionally biased region" description="Low complexity" evidence="1">
    <location>
        <begin position="49"/>
        <end position="74"/>
    </location>
</feature>